<dbReference type="InterPro" id="IPR018946">
    <property type="entry name" value="PhoD-like_MPP"/>
</dbReference>
<dbReference type="Proteomes" id="UP000521922">
    <property type="component" value="Unassembled WGS sequence"/>
</dbReference>
<dbReference type="InterPro" id="IPR052900">
    <property type="entry name" value="Phospholipid_Metab_Enz"/>
</dbReference>
<dbReference type="Pfam" id="PF16655">
    <property type="entry name" value="PhoD_N"/>
    <property type="match status" value="1"/>
</dbReference>
<gene>
    <name evidence="4" type="ORF">BJ968_004319</name>
</gene>
<sequence length="556" mass="60891">MTSPTSPQHPADPRTPTTPDLRRRLLLGGAAGAGLLTAAGWPAVAGAAQRPAAEARLTSATSRLGNPFTLGVASGEPTADGVVLWTRLAPSPYAVDGRGGMPDRDVPVEWELAQDEGFRRVVRSGRTYAVSQLGHSVHVELTGLPAGREFFYRFRLAGAGGEISPVGVTRTAPAATSYGRPLTMAFASCAQYEHGWFTAYRRLAEEEPDVVLFLGDYVYEYEANDYVSPSGNNVRDHMGPETRTLADYRLRHAQYKADPDLQAAHAVAPWIVTWDDHEVENNYADLIAEDQEPYPTPEEFTARRAAAYQAYYENMPLRAAARPRGADVQLYRRLSWGALADFHVLDTRQYRDDQPGGDTFPTTGPERDQPQRSITGATQEKWLLDGMQSSAATWNVIAQQVMFHEHDYVPGLDRGFNPDSWDGYTANRQRLLDGFARRGVENPVVLSGDVHKHYAADLARFADDQGSAPVGVELVCTSITSGGDGGDTYATRDSELADNPDLKLANNQRGYVVTRLDRHELRADFRVLERVSQPGSAASTRASFVVEAGRPGLQEA</sequence>
<feature type="domain" description="Phospholipase D N-terminal" evidence="3">
    <location>
        <begin position="70"/>
        <end position="171"/>
    </location>
</feature>
<dbReference type="CDD" id="cd07389">
    <property type="entry name" value="MPP_PhoD"/>
    <property type="match status" value="1"/>
</dbReference>
<dbReference type="EMBL" id="JACCBB010000001">
    <property type="protein sequence ID" value="NYD24779.1"/>
    <property type="molecule type" value="Genomic_DNA"/>
</dbReference>
<feature type="region of interest" description="Disordered" evidence="1">
    <location>
        <begin position="350"/>
        <end position="373"/>
    </location>
</feature>
<protein>
    <submittedName>
        <fullName evidence="4">Alkaline phosphatase D</fullName>
        <ecNumber evidence="4">3.1.3.1</ecNumber>
    </submittedName>
</protein>
<dbReference type="SUPFAM" id="SSF56300">
    <property type="entry name" value="Metallo-dependent phosphatases"/>
    <property type="match status" value="1"/>
</dbReference>
<accession>A0A7Y9DQB8</accession>
<dbReference type="InterPro" id="IPR006311">
    <property type="entry name" value="TAT_signal"/>
</dbReference>
<keyword evidence="4" id="KW-0378">Hydrolase</keyword>
<evidence type="ECO:0000256" key="1">
    <source>
        <dbReference type="SAM" id="MobiDB-lite"/>
    </source>
</evidence>
<dbReference type="RefSeq" id="WP_343078202.1">
    <property type="nucleotide sequence ID" value="NZ_BAAAGN010000015.1"/>
</dbReference>
<evidence type="ECO:0000313" key="4">
    <source>
        <dbReference type="EMBL" id="NYD24779.1"/>
    </source>
</evidence>
<proteinExistence type="predicted"/>
<reference evidence="4 5" key="1">
    <citation type="submission" date="2020-07" db="EMBL/GenBank/DDBJ databases">
        <title>Sequencing the genomes of 1000 actinobacteria strains.</title>
        <authorList>
            <person name="Klenk H.-P."/>
        </authorList>
    </citation>
    <scope>NUCLEOTIDE SEQUENCE [LARGE SCALE GENOMIC DNA]</scope>
    <source>
        <strain evidence="4 5">DSM 7487</strain>
    </source>
</reference>
<dbReference type="PROSITE" id="PS51318">
    <property type="entry name" value="TAT"/>
    <property type="match status" value="1"/>
</dbReference>
<organism evidence="4 5">
    <name type="scientific">Kineococcus aurantiacus</name>
    <dbReference type="NCBI Taxonomy" id="37633"/>
    <lineage>
        <taxon>Bacteria</taxon>
        <taxon>Bacillati</taxon>
        <taxon>Actinomycetota</taxon>
        <taxon>Actinomycetes</taxon>
        <taxon>Kineosporiales</taxon>
        <taxon>Kineosporiaceae</taxon>
        <taxon>Kineococcus</taxon>
    </lineage>
</organism>
<dbReference type="GO" id="GO:0004035">
    <property type="term" value="F:alkaline phosphatase activity"/>
    <property type="evidence" value="ECO:0007669"/>
    <property type="project" value="UniProtKB-EC"/>
</dbReference>
<dbReference type="Gene3D" id="2.60.40.380">
    <property type="entry name" value="Purple acid phosphatase-like, N-terminal"/>
    <property type="match status" value="1"/>
</dbReference>
<feature type="region of interest" description="Disordered" evidence="1">
    <location>
        <begin position="1"/>
        <end position="20"/>
    </location>
</feature>
<dbReference type="InterPro" id="IPR029052">
    <property type="entry name" value="Metallo-depent_PP-like"/>
</dbReference>
<name>A0A7Y9DQB8_9ACTN</name>
<feature type="domain" description="PhoD-like phosphatase metallophosphatase" evidence="2">
    <location>
        <begin position="184"/>
        <end position="525"/>
    </location>
</feature>
<dbReference type="EC" id="3.1.3.1" evidence="4"/>
<keyword evidence="5" id="KW-1185">Reference proteome</keyword>
<evidence type="ECO:0000313" key="5">
    <source>
        <dbReference type="Proteomes" id="UP000521922"/>
    </source>
</evidence>
<dbReference type="PANTHER" id="PTHR43606">
    <property type="entry name" value="PHOSPHATASE, PUTATIVE (AFU_ORTHOLOGUE AFUA_6G08710)-RELATED"/>
    <property type="match status" value="1"/>
</dbReference>
<dbReference type="InterPro" id="IPR038607">
    <property type="entry name" value="PhoD-like_sf"/>
</dbReference>
<dbReference type="AlphaFoldDB" id="A0A7Y9DQB8"/>
<dbReference type="PANTHER" id="PTHR43606:SF2">
    <property type="entry name" value="ALKALINE PHOSPHATASE FAMILY PROTEIN (AFU_ORTHOLOGUE AFUA_5G03860)"/>
    <property type="match status" value="1"/>
</dbReference>
<comment type="caution">
    <text evidence="4">The sequence shown here is derived from an EMBL/GenBank/DDBJ whole genome shotgun (WGS) entry which is preliminary data.</text>
</comment>
<evidence type="ECO:0000259" key="2">
    <source>
        <dbReference type="Pfam" id="PF09423"/>
    </source>
</evidence>
<dbReference type="Gene3D" id="3.60.21.70">
    <property type="entry name" value="PhoD-like phosphatase"/>
    <property type="match status" value="1"/>
</dbReference>
<dbReference type="Pfam" id="PF09423">
    <property type="entry name" value="PhoD"/>
    <property type="match status" value="1"/>
</dbReference>
<dbReference type="InterPro" id="IPR032093">
    <property type="entry name" value="PhoD_N"/>
</dbReference>
<evidence type="ECO:0000259" key="3">
    <source>
        <dbReference type="Pfam" id="PF16655"/>
    </source>
</evidence>